<comment type="subcellular location">
    <subcellularLocation>
        <location evidence="1">Endomembrane system</location>
        <topology evidence="1">Multi-pass membrane protein</topology>
    </subcellularLocation>
</comment>
<dbReference type="PANTHER" id="PTHR12714:SF9">
    <property type="entry name" value="PROTEIN-S-ISOPRENYLCYSTEINE O-METHYLTRANSFERASE"/>
    <property type="match status" value="1"/>
</dbReference>
<keyword evidence="4 5" id="KW-0472">Membrane</keyword>
<gene>
    <name evidence="6" type="ORF">SDC9_115025</name>
</gene>
<dbReference type="Gene3D" id="1.20.120.1630">
    <property type="match status" value="1"/>
</dbReference>
<protein>
    <recommendedName>
        <fullName evidence="7">Steroid 5-alpha reductase C-terminal domain-containing protein</fullName>
    </recommendedName>
</protein>
<feature type="transmembrane region" description="Helical" evidence="5">
    <location>
        <begin position="97"/>
        <end position="115"/>
    </location>
</feature>
<reference evidence="6" key="1">
    <citation type="submission" date="2019-08" db="EMBL/GenBank/DDBJ databases">
        <authorList>
            <person name="Kucharzyk K."/>
            <person name="Murdoch R.W."/>
            <person name="Higgins S."/>
            <person name="Loffler F."/>
        </authorList>
    </citation>
    <scope>NUCLEOTIDE SEQUENCE</scope>
</reference>
<dbReference type="PANTHER" id="PTHR12714">
    <property type="entry name" value="PROTEIN-S ISOPRENYLCYSTEINE O-METHYLTRANSFERASE"/>
    <property type="match status" value="1"/>
</dbReference>
<evidence type="ECO:0000256" key="2">
    <source>
        <dbReference type="ARBA" id="ARBA00022692"/>
    </source>
</evidence>
<keyword evidence="2 5" id="KW-0812">Transmembrane</keyword>
<dbReference type="GO" id="GO:0016740">
    <property type="term" value="F:transferase activity"/>
    <property type="evidence" value="ECO:0007669"/>
    <property type="project" value="UniProtKB-ARBA"/>
</dbReference>
<proteinExistence type="predicted"/>
<feature type="transmembrane region" description="Helical" evidence="5">
    <location>
        <begin position="12"/>
        <end position="34"/>
    </location>
</feature>
<dbReference type="InterPro" id="IPR007318">
    <property type="entry name" value="Phopholipid_MeTrfase"/>
</dbReference>
<name>A0A645C293_9ZZZZ</name>
<comment type="caution">
    <text evidence="6">The sequence shown here is derived from an EMBL/GenBank/DDBJ whole genome shotgun (WGS) entry which is preliminary data.</text>
</comment>
<dbReference type="Pfam" id="PF04191">
    <property type="entry name" value="PEMT"/>
    <property type="match status" value="1"/>
</dbReference>
<keyword evidence="3 5" id="KW-1133">Transmembrane helix</keyword>
<evidence type="ECO:0000256" key="4">
    <source>
        <dbReference type="ARBA" id="ARBA00023136"/>
    </source>
</evidence>
<evidence type="ECO:0000256" key="3">
    <source>
        <dbReference type="ARBA" id="ARBA00022989"/>
    </source>
</evidence>
<feature type="transmembrane region" description="Helical" evidence="5">
    <location>
        <begin position="146"/>
        <end position="175"/>
    </location>
</feature>
<dbReference type="GO" id="GO:0012505">
    <property type="term" value="C:endomembrane system"/>
    <property type="evidence" value="ECO:0007669"/>
    <property type="project" value="UniProtKB-SubCell"/>
</dbReference>
<evidence type="ECO:0000313" key="6">
    <source>
        <dbReference type="EMBL" id="MPM68094.1"/>
    </source>
</evidence>
<feature type="transmembrane region" description="Helical" evidence="5">
    <location>
        <begin position="55"/>
        <end position="77"/>
    </location>
</feature>
<evidence type="ECO:0008006" key="7">
    <source>
        <dbReference type="Google" id="ProtNLM"/>
    </source>
</evidence>
<evidence type="ECO:0000256" key="1">
    <source>
        <dbReference type="ARBA" id="ARBA00004127"/>
    </source>
</evidence>
<dbReference type="EMBL" id="VSSQ01022055">
    <property type="protein sequence ID" value="MPM68094.1"/>
    <property type="molecule type" value="Genomic_DNA"/>
</dbReference>
<accession>A0A645C293</accession>
<sequence length="207" mass="23879">MIIFNASVLDFYQIITPIITVAYLLIVFVFRSIIVWRQSGVNPFVFSSTENAHDYLGFIYKMAVLFMAITIVCYSYLPAVYQFLNPIPFLLRDSIQMVGVALLLISFLWTLIAQVQMSDSWRIGIDYDEKTELVVKGIFAISRNPVFLGVVVFYIGIFLILPNTLSFTLVLVMFITVQVQVRLEEVYLLETHGEAYQAYKNSVRRWI</sequence>
<organism evidence="6">
    <name type="scientific">bioreactor metagenome</name>
    <dbReference type="NCBI Taxonomy" id="1076179"/>
    <lineage>
        <taxon>unclassified sequences</taxon>
        <taxon>metagenomes</taxon>
        <taxon>ecological metagenomes</taxon>
    </lineage>
</organism>
<dbReference type="AlphaFoldDB" id="A0A645C293"/>
<evidence type="ECO:0000256" key="5">
    <source>
        <dbReference type="SAM" id="Phobius"/>
    </source>
</evidence>